<keyword evidence="6" id="KW-0862">Zinc</keyword>
<proteinExistence type="inferred from homology"/>
<feature type="region of interest" description="Disordered" evidence="7">
    <location>
        <begin position="42"/>
        <end position="73"/>
    </location>
</feature>
<evidence type="ECO:0000256" key="1">
    <source>
        <dbReference type="ARBA" id="ARBA00004123"/>
    </source>
</evidence>
<comment type="subcellular location">
    <subcellularLocation>
        <location evidence="1">Nucleus</location>
    </subcellularLocation>
</comment>
<dbReference type="Pfam" id="PF02200">
    <property type="entry name" value="STE"/>
    <property type="match status" value="1"/>
</dbReference>
<dbReference type="InterPro" id="IPR013087">
    <property type="entry name" value="Znf_C2H2_type"/>
</dbReference>
<evidence type="ECO:0000256" key="7">
    <source>
        <dbReference type="SAM" id="MobiDB-lite"/>
    </source>
</evidence>
<dbReference type="PANTHER" id="PTHR47427">
    <property type="entry name" value="PROTEIN STE12"/>
    <property type="match status" value="1"/>
</dbReference>
<dbReference type="PROSITE" id="PS00028">
    <property type="entry name" value="ZINC_FINGER_C2H2_1"/>
    <property type="match status" value="1"/>
</dbReference>
<protein>
    <recommendedName>
        <fullName evidence="8">C2H2-type domain-containing protein</fullName>
    </recommendedName>
</protein>
<accession>A0AAW0D0J3</accession>
<feature type="region of interest" description="Disordered" evidence="7">
    <location>
        <begin position="471"/>
        <end position="498"/>
    </location>
</feature>
<dbReference type="SMART" id="SM00355">
    <property type="entry name" value="ZnF_C2H2"/>
    <property type="match status" value="1"/>
</dbReference>
<feature type="compositionally biased region" description="Low complexity" evidence="7">
    <location>
        <begin position="866"/>
        <end position="888"/>
    </location>
</feature>
<keyword evidence="10" id="KW-1185">Reference proteome</keyword>
<dbReference type="Proteomes" id="UP001383192">
    <property type="component" value="Unassembled WGS sequence"/>
</dbReference>
<comment type="similarity">
    <text evidence="5">Belongs to the STE12 transcription factor family.</text>
</comment>
<dbReference type="EMBL" id="JAYKXP010000022">
    <property type="protein sequence ID" value="KAK7045967.1"/>
    <property type="molecule type" value="Genomic_DNA"/>
</dbReference>
<reference evidence="9 10" key="1">
    <citation type="submission" date="2024-01" db="EMBL/GenBank/DDBJ databases">
        <title>A draft genome for a cacao thread blight-causing isolate of Paramarasmius palmivorus.</title>
        <authorList>
            <person name="Baruah I.K."/>
            <person name="Bukari Y."/>
            <person name="Amoako-Attah I."/>
            <person name="Meinhardt L.W."/>
            <person name="Bailey B.A."/>
            <person name="Cohen S.P."/>
        </authorList>
    </citation>
    <scope>NUCLEOTIDE SEQUENCE [LARGE SCALE GENOMIC DNA]</scope>
    <source>
        <strain evidence="9 10">GH-12</strain>
    </source>
</reference>
<keyword evidence="3" id="KW-0804">Transcription</keyword>
<name>A0AAW0D0J3_9AGAR</name>
<feature type="compositionally biased region" description="Basic and acidic residues" evidence="7">
    <location>
        <begin position="404"/>
        <end position="419"/>
    </location>
</feature>
<keyword evidence="6" id="KW-0479">Metal-binding</keyword>
<feature type="region of interest" description="Disordered" evidence="7">
    <location>
        <begin position="866"/>
        <end position="1040"/>
    </location>
</feature>
<feature type="domain" description="C2H2-type" evidence="8">
    <location>
        <begin position="573"/>
        <end position="602"/>
    </location>
</feature>
<evidence type="ECO:0000313" key="9">
    <source>
        <dbReference type="EMBL" id="KAK7045967.1"/>
    </source>
</evidence>
<dbReference type="InterPro" id="IPR052127">
    <property type="entry name" value="STE12_transcription_factor"/>
</dbReference>
<gene>
    <name evidence="9" type="ORF">VNI00_006962</name>
</gene>
<comment type="caution">
    <text evidence="9">The sequence shown here is derived from an EMBL/GenBank/DDBJ whole genome shotgun (WGS) entry which is preliminary data.</text>
</comment>
<feature type="region of interest" description="Disordered" evidence="7">
    <location>
        <begin position="397"/>
        <end position="436"/>
    </location>
</feature>
<feature type="region of interest" description="Disordered" evidence="7">
    <location>
        <begin position="750"/>
        <end position="830"/>
    </location>
</feature>
<evidence type="ECO:0000256" key="2">
    <source>
        <dbReference type="ARBA" id="ARBA00023015"/>
    </source>
</evidence>
<dbReference type="AlphaFoldDB" id="A0AAW0D0J3"/>
<dbReference type="GO" id="GO:0008270">
    <property type="term" value="F:zinc ion binding"/>
    <property type="evidence" value="ECO:0007669"/>
    <property type="project" value="UniProtKB-KW"/>
</dbReference>
<feature type="compositionally biased region" description="Low complexity" evidence="7">
    <location>
        <begin position="819"/>
        <end position="830"/>
    </location>
</feature>
<evidence type="ECO:0000256" key="3">
    <source>
        <dbReference type="ARBA" id="ARBA00023163"/>
    </source>
</evidence>
<feature type="region of interest" description="Disordered" evidence="7">
    <location>
        <begin position="1"/>
        <end position="25"/>
    </location>
</feature>
<dbReference type="GO" id="GO:0005634">
    <property type="term" value="C:nucleus"/>
    <property type="evidence" value="ECO:0007669"/>
    <property type="project" value="UniProtKB-SubCell"/>
</dbReference>
<evidence type="ECO:0000256" key="4">
    <source>
        <dbReference type="ARBA" id="ARBA00023242"/>
    </source>
</evidence>
<feature type="region of interest" description="Disordered" evidence="7">
    <location>
        <begin position="345"/>
        <end position="364"/>
    </location>
</feature>
<dbReference type="GO" id="GO:1990526">
    <property type="term" value="C:Ste12p-Dig1p-Dig2p complex"/>
    <property type="evidence" value="ECO:0007669"/>
    <property type="project" value="TreeGrafter"/>
</dbReference>
<evidence type="ECO:0000313" key="10">
    <source>
        <dbReference type="Proteomes" id="UP001383192"/>
    </source>
</evidence>
<dbReference type="GO" id="GO:1990527">
    <property type="term" value="C:Tec1p-Ste12p-Dig1p complex"/>
    <property type="evidence" value="ECO:0007669"/>
    <property type="project" value="TreeGrafter"/>
</dbReference>
<feature type="compositionally biased region" description="Low complexity" evidence="7">
    <location>
        <begin position="98"/>
        <end position="112"/>
    </location>
</feature>
<feature type="region of interest" description="Disordered" evidence="7">
    <location>
        <begin position="281"/>
        <end position="328"/>
    </location>
</feature>
<evidence type="ECO:0000259" key="8">
    <source>
        <dbReference type="PROSITE" id="PS50157"/>
    </source>
</evidence>
<keyword evidence="6" id="KW-0863">Zinc-finger</keyword>
<keyword evidence="2" id="KW-0805">Transcription regulation</keyword>
<feature type="compositionally biased region" description="Low complexity" evidence="7">
    <location>
        <begin position="44"/>
        <end position="56"/>
    </location>
</feature>
<dbReference type="PANTHER" id="PTHR47427:SF1">
    <property type="entry name" value="PROTEIN STE12"/>
    <property type="match status" value="1"/>
</dbReference>
<dbReference type="GO" id="GO:0003700">
    <property type="term" value="F:DNA-binding transcription factor activity"/>
    <property type="evidence" value="ECO:0007669"/>
    <property type="project" value="InterPro"/>
</dbReference>
<dbReference type="SMART" id="SM00424">
    <property type="entry name" value="STE"/>
    <property type="match status" value="1"/>
</dbReference>
<dbReference type="InterPro" id="IPR003120">
    <property type="entry name" value="Ste12"/>
</dbReference>
<feature type="compositionally biased region" description="Low complexity" evidence="7">
    <location>
        <begin position="308"/>
        <end position="317"/>
    </location>
</feature>
<feature type="compositionally biased region" description="Polar residues" evidence="7">
    <location>
        <begin position="904"/>
        <end position="926"/>
    </location>
</feature>
<dbReference type="PROSITE" id="PS50157">
    <property type="entry name" value="ZINC_FINGER_C2H2_2"/>
    <property type="match status" value="1"/>
</dbReference>
<feature type="compositionally biased region" description="Low complexity" evidence="7">
    <location>
        <begin position="951"/>
        <end position="970"/>
    </location>
</feature>
<feature type="region of interest" description="Disordered" evidence="7">
    <location>
        <begin position="94"/>
        <end position="113"/>
    </location>
</feature>
<feature type="region of interest" description="Disordered" evidence="7">
    <location>
        <begin position="625"/>
        <end position="657"/>
    </location>
</feature>
<evidence type="ECO:0000256" key="5">
    <source>
        <dbReference type="ARBA" id="ARBA00024345"/>
    </source>
</evidence>
<keyword evidence="4" id="KW-0539">Nucleus</keyword>
<sequence>MHPRHSLQLDVGITPHEHDPQEYTARPRQNNQDHLLDFDHHHASSSYSSSSQSSSSVTPGLPRGLSRPLTHQEQEKLAHLDRLKFFLATAPSRWNTGSSSQTPQHPHTPSHPALNRFLLPSQEFVTCVLWNGLYHITGTDIVRALVYRFEAFGRPVRNMKKFEEGVFSDLRNLKPGQDACLEEPKSQFLDLLFKYQCIRTQKKQKVFYWFSVPHDRLFLDALERDLKREKMGLEATTVVVGEPAASFVYDGTFKRSLYDQFVRAAGGKEGEGDLERALRGLEDPTGIGSSAMHGSRGGNSGAEDDSADSSGISDAEGNQSTIRSKAKGKADQPFFNMLSLFEGSPTYKQRRKKTTRPSPLAVGDHVNGYDGGAYTSNDHLGVPMNMGIAMPQLPSSAPPFGSEYSEHRGRFGDRRDVGPRDASSMSSERYPYDGSLHYSYDGEPSSYPNNVKQEPISAADMFLAQARGELPVPSRHPSSLSQQPGYPVDNKSKRHSYAGSTPASYGYVPPGAVDPATVGVWYEGKFAGSGVDAGKPEELPRAQSAHGYMHTSASGAQTDVVDEGSVDRRSKAYACPLMTCERMFKTVEHLKKHLATHGNAQAGKKADSNGEREFEMMNVSEWLNQGMDDDEGASPAASASKAKDANGDVEMPGVGTTGGVGTNMNMFGSAVASGMGMGASVPSAASDRSLEMCEVELEGEIVEVEGDEEGLVRVSTSAGYTDGSAEHDVNVGDDQERYYDGQRFAFDVPVTGARQPPSRNSSYEQGFYHPANVPHSGATQGNPEWHRATPSPAFSNISVPSFGTQQRPQFDTSQSYTESQSQRPASRPQSGVFDLSIYDNASSGSLSAPSHQVAFDHGSLYPPGVPYSSGSESGGSASVSSSYSSNSGIHSAMPSPAMPIHTLSMDSGMSASPHGQSALLGSSLNGGPQRRHRSMTPSLYGNRQHGRPLTSSGPYPSRSPSRGRHSPGSGEYVGVGYHPYASGPTRSGSSHGNGSVMGSAQSSPATGQRGIGLPPRSDSRASNMMRPGSSASMASGYGGDIYRTESPTPYMGQVGSVPGAASGMVTDSPAAYVMDLPSMNGPVGYVPQQSAHQQHPHSHTIASTNDPAYNVASSYHGRGHAFNMENGGGYYPQHVSTL</sequence>
<feature type="compositionally biased region" description="Polar residues" evidence="7">
    <location>
        <begin position="984"/>
        <end position="1006"/>
    </location>
</feature>
<evidence type="ECO:0000256" key="6">
    <source>
        <dbReference type="PROSITE-ProRule" id="PRU00042"/>
    </source>
</evidence>
<organism evidence="9 10">
    <name type="scientific">Paramarasmius palmivorus</name>
    <dbReference type="NCBI Taxonomy" id="297713"/>
    <lineage>
        <taxon>Eukaryota</taxon>
        <taxon>Fungi</taxon>
        <taxon>Dikarya</taxon>
        <taxon>Basidiomycota</taxon>
        <taxon>Agaricomycotina</taxon>
        <taxon>Agaricomycetes</taxon>
        <taxon>Agaricomycetidae</taxon>
        <taxon>Agaricales</taxon>
        <taxon>Marasmiineae</taxon>
        <taxon>Marasmiaceae</taxon>
        <taxon>Paramarasmius</taxon>
    </lineage>
</organism>
<feature type="compositionally biased region" description="Polar residues" evidence="7">
    <location>
        <begin position="792"/>
        <end position="818"/>
    </location>
</feature>